<dbReference type="GO" id="GO:0032993">
    <property type="term" value="C:protein-DNA complex"/>
    <property type="evidence" value="ECO:0007669"/>
    <property type="project" value="TreeGrafter"/>
</dbReference>
<dbReference type="PROSITE" id="PS51755">
    <property type="entry name" value="OMPR_PHOB"/>
    <property type="match status" value="1"/>
</dbReference>
<dbReference type="InterPro" id="IPR001789">
    <property type="entry name" value="Sig_transdc_resp-reg_receiver"/>
</dbReference>
<keyword evidence="1 6" id="KW-0597">Phosphoprotein</keyword>
<dbReference type="InterPro" id="IPR001867">
    <property type="entry name" value="OmpR/PhoB-type_DNA-bd"/>
</dbReference>
<dbReference type="AlphaFoldDB" id="A0A239LBI6"/>
<reference evidence="10 11" key="1">
    <citation type="submission" date="2017-06" db="EMBL/GenBank/DDBJ databases">
        <authorList>
            <person name="Kim H.J."/>
            <person name="Triplett B.A."/>
        </authorList>
    </citation>
    <scope>NUCLEOTIDE SEQUENCE [LARGE SCALE GENOMIC DNA]</scope>
    <source>
        <strain evidence="10 11">DSM 19307</strain>
    </source>
</reference>
<sequence length="225" mass="25974">MKLLLVEDQEELASSIRNYFSKEGDVCEVADSFAKATEKLYAFSYDVLLLDLMLPDGDGLSLLRVIKENWTDMGVVIISAKNALNDKLKGLELGADDYLPKPFHLAELNARANAVYRRRKQDGKRTLSFNEIELNLDNHEVMVNDKSIELTRKEYELLHYFVVNQNRLLTKQAIAEHLWGDYMDTMDSFDFVYQHIKNLRKKIMEAGGKDYLKTVYGAGYKMKDE</sequence>
<dbReference type="InterPro" id="IPR011006">
    <property type="entry name" value="CheY-like_superfamily"/>
</dbReference>
<dbReference type="PANTHER" id="PTHR48111">
    <property type="entry name" value="REGULATOR OF RPOS"/>
    <property type="match status" value="1"/>
</dbReference>
<dbReference type="GO" id="GO:0000156">
    <property type="term" value="F:phosphorelay response regulator activity"/>
    <property type="evidence" value="ECO:0007669"/>
    <property type="project" value="TreeGrafter"/>
</dbReference>
<dbReference type="Gene3D" id="1.10.10.10">
    <property type="entry name" value="Winged helix-like DNA-binding domain superfamily/Winged helix DNA-binding domain"/>
    <property type="match status" value="1"/>
</dbReference>
<dbReference type="GO" id="GO:0006355">
    <property type="term" value="P:regulation of DNA-templated transcription"/>
    <property type="evidence" value="ECO:0007669"/>
    <property type="project" value="InterPro"/>
</dbReference>
<protein>
    <submittedName>
        <fullName evidence="10">DNA-binding response regulator, OmpR family, contains REC and winged-helix (WHTH) domain</fullName>
    </submittedName>
</protein>
<dbReference type="InterPro" id="IPR036388">
    <property type="entry name" value="WH-like_DNA-bd_sf"/>
</dbReference>
<keyword evidence="11" id="KW-1185">Reference proteome</keyword>
<evidence type="ECO:0000256" key="7">
    <source>
        <dbReference type="PROSITE-ProRule" id="PRU01091"/>
    </source>
</evidence>
<dbReference type="Gene3D" id="3.40.50.2300">
    <property type="match status" value="1"/>
</dbReference>
<evidence type="ECO:0000256" key="6">
    <source>
        <dbReference type="PROSITE-ProRule" id="PRU00169"/>
    </source>
</evidence>
<evidence type="ECO:0000256" key="1">
    <source>
        <dbReference type="ARBA" id="ARBA00022553"/>
    </source>
</evidence>
<dbReference type="Proteomes" id="UP000198393">
    <property type="component" value="Unassembled WGS sequence"/>
</dbReference>
<keyword evidence="5" id="KW-0804">Transcription</keyword>
<evidence type="ECO:0000313" key="10">
    <source>
        <dbReference type="EMBL" id="SNT26914.1"/>
    </source>
</evidence>
<name>A0A239LBI6_EKHLU</name>
<keyword evidence="3" id="KW-0805">Transcription regulation</keyword>
<evidence type="ECO:0000256" key="3">
    <source>
        <dbReference type="ARBA" id="ARBA00023015"/>
    </source>
</evidence>
<dbReference type="InterPro" id="IPR039420">
    <property type="entry name" value="WalR-like"/>
</dbReference>
<keyword evidence="2" id="KW-0902">Two-component regulatory system</keyword>
<evidence type="ECO:0000256" key="2">
    <source>
        <dbReference type="ARBA" id="ARBA00023012"/>
    </source>
</evidence>
<feature type="DNA-binding region" description="OmpR/PhoB-type" evidence="7">
    <location>
        <begin position="124"/>
        <end position="224"/>
    </location>
</feature>
<dbReference type="Pfam" id="PF00486">
    <property type="entry name" value="Trans_reg_C"/>
    <property type="match status" value="1"/>
</dbReference>
<dbReference type="GO" id="GO:0005829">
    <property type="term" value="C:cytosol"/>
    <property type="evidence" value="ECO:0007669"/>
    <property type="project" value="TreeGrafter"/>
</dbReference>
<dbReference type="OrthoDB" id="5343479at2"/>
<gene>
    <name evidence="10" type="ORF">SAMN05421640_3065</name>
</gene>
<feature type="modified residue" description="4-aspartylphosphate" evidence="6">
    <location>
        <position position="51"/>
    </location>
</feature>
<evidence type="ECO:0000256" key="5">
    <source>
        <dbReference type="ARBA" id="ARBA00023163"/>
    </source>
</evidence>
<evidence type="ECO:0000259" key="8">
    <source>
        <dbReference type="PROSITE" id="PS50110"/>
    </source>
</evidence>
<proteinExistence type="predicted"/>
<organism evidence="10 11">
    <name type="scientific">Ekhidna lutea</name>
    <dbReference type="NCBI Taxonomy" id="447679"/>
    <lineage>
        <taxon>Bacteria</taxon>
        <taxon>Pseudomonadati</taxon>
        <taxon>Bacteroidota</taxon>
        <taxon>Cytophagia</taxon>
        <taxon>Cytophagales</taxon>
        <taxon>Reichenbachiellaceae</taxon>
        <taxon>Ekhidna</taxon>
    </lineage>
</organism>
<dbReference type="RefSeq" id="WP_089357748.1">
    <property type="nucleotide sequence ID" value="NZ_FZPD01000005.1"/>
</dbReference>
<feature type="domain" description="Response regulatory" evidence="8">
    <location>
        <begin position="2"/>
        <end position="116"/>
    </location>
</feature>
<feature type="domain" description="OmpR/PhoB-type" evidence="9">
    <location>
        <begin position="124"/>
        <end position="224"/>
    </location>
</feature>
<dbReference type="PROSITE" id="PS50110">
    <property type="entry name" value="RESPONSE_REGULATORY"/>
    <property type="match status" value="1"/>
</dbReference>
<dbReference type="SMART" id="SM00862">
    <property type="entry name" value="Trans_reg_C"/>
    <property type="match status" value="1"/>
</dbReference>
<evidence type="ECO:0000313" key="11">
    <source>
        <dbReference type="Proteomes" id="UP000198393"/>
    </source>
</evidence>
<dbReference type="Gene3D" id="6.10.250.690">
    <property type="match status" value="1"/>
</dbReference>
<keyword evidence="4 7" id="KW-0238">DNA-binding</keyword>
<accession>A0A239LBI6</accession>
<dbReference type="SUPFAM" id="SSF52172">
    <property type="entry name" value="CheY-like"/>
    <property type="match status" value="1"/>
</dbReference>
<dbReference type="Pfam" id="PF00072">
    <property type="entry name" value="Response_reg"/>
    <property type="match status" value="1"/>
</dbReference>
<dbReference type="CDD" id="cd00383">
    <property type="entry name" value="trans_reg_C"/>
    <property type="match status" value="1"/>
</dbReference>
<dbReference type="EMBL" id="FZPD01000005">
    <property type="protein sequence ID" value="SNT26914.1"/>
    <property type="molecule type" value="Genomic_DNA"/>
</dbReference>
<dbReference type="SMART" id="SM00448">
    <property type="entry name" value="REC"/>
    <property type="match status" value="1"/>
</dbReference>
<dbReference type="GO" id="GO:0000976">
    <property type="term" value="F:transcription cis-regulatory region binding"/>
    <property type="evidence" value="ECO:0007669"/>
    <property type="project" value="TreeGrafter"/>
</dbReference>
<evidence type="ECO:0000259" key="9">
    <source>
        <dbReference type="PROSITE" id="PS51755"/>
    </source>
</evidence>
<evidence type="ECO:0000256" key="4">
    <source>
        <dbReference type="ARBA" id="ARBA00023125"/>
    </source>
</evidence>
<dbReference type="PANTHER" id="PTHR48111:SF22">
    <property type="entry name" value="REGULATOR OF RPOS"/>
    <property type="match status" value="1"/>
</dbReference>